<dbReference type="GO" id="GO:0016616">
    <property type="term" value="F:oxidoreductase activity, acting on the CH-OH group of donors, NAD or NADP as acceptor"/>
    <property type="evidence" value="ECO:0007669"/>
    <property type="project" value="InterPro"/>
</dbReference>
<dbReference type="InterPro" id="IPR014026">
    <property type="entry name" value="UDP-Glc/GDP-Man_DH_dimer"/>
</dbReference>
<feature type="domain" description="UDP-glucose/GDP-mannose dehydrogenase dimerisation" evidence="2">
    <location>
        <begin position="148"/>
        <end position="237"/>
    </location>
</feature>
<gene>
    <name evidence="3" type="ORF">A2672_00275</name>
</gene>
<dbReference type="GO" id="GO:0016628">
    <property type="term" value="F:oxidoreductase activity, acting on the CH-CH group of donors, NAD or NADP as acceptor"/>
    <property type="evidence" value="ECO:0007669"/>
    <property type="project" value="InterPro"/>
</dbReference>
<reference evidence="3 4" key="1">
    <citation type="journal article" date="2016" name="Nat. Commun.">
        <title>Thousands of microbial genomes shed light on interconnected biogeochemical processes in an aquifer system.</title>
        <authorList>
            <person name="Anantharaman K."/>
            <person name="Brown C.T."/>
            <person name="Hug L.A."/>
            <person name="Sharon I."/>
            <person name="Castelle C.J."/>
            <person name="Probst A.J."/>
            <person name="Thomas B.C."/>
            <person name="Singh A."/>
            <person name="Wilkins M.J."/>
            <person name="Karaoz U."/>
            <person name="Brodie E.L."/>
            <person name="Williams K.H."/>
            <person name="Hubbard S.S."/>
            <person name="Banfield J.F."/>
        </authorList>
    </citation>
    <scope>NUCLEOTIDE SEQUENCE [LARGE SCALE GENOMIC DNA]</scope>
</reference>
<dbReference type="Pfam" id="PF00984">
    <property type="entry name" value="UDPG_MGDP_dh"/>
    <property type="match status" value="1"/>
</dbReference>
<dbReference type="PANTHER" id="PTHR43491:SF2">
    <property type="entry name" value="UDP-N-ACETYL-D-MANNOSAMINE DEHYDROGENASE"/>
    <property type="match status" value="1"/>
</dbReference>
<dbReference type="SUPFAM" id="SSF51735">
    <property type="entry name" value="NAD(P)-binding Rossmann-fold domains"/>
    <property type="match status" value="1"/>
</dbReference>
<dbReference type="SUPFAM" id="SSF48179">
    <property type="entry name" value="6-phosphogluconate dehydrogenase C-terminal domain-like"/>
    <property type="match status" value="1"/>
</dbReference>
<comment type="caution">
    <text evidence="3">The sequence shown here is derived from an EMBL/GenBank/DDBJ whole genome shotgun (WGS) entry which is preliminary data.</text>
</comment>
<dbReference type="EMBL" id="MHTT01000001">
    <property type="protein sequence ID" value="OHA66520.1"/>
    <property type="molecule type" value="Genomic_DNA"/>
</dbReference>
<dbReference type="PANTHER" id="PTHR43491">
    <property type="entry name" value="UDP-N-ACETYL-D-MANNOSAMINE DEHYDROGENASE"/>
    <property type="match status" value="1"/>
</dbReference>
<evidence type="ECO:0000313" key="4">
    <source>
        <dbReference type="Proteomes" id="UP000178065"/>
    </source>
</evidence>
<organism evidence="3 4">
    <name type="scientific">Candidatus Wildermuthbacteria bacterium RIFCSPHIGHO2_01_FULL_49_22b</name>
    <dbReference type="NCBI Taxonomy" id="1802448"/>
    <lineage>
        <taxon>Bacteria</taxon>
        <taxon>Candidatus Wildermuthiibacteriota</taxon>
    </lineage>
</organism>
<protein>
    <recommendedName>
        <fullName evidence="2">UDP-glucose/GDP-mannose dehydrogenase dimerisation domain-containing protein</fullName>
    </recommendedName>
</protein>
<evidence type="ECO:0000259" key="2">
    <source>
        <dbReference type="Pfam" id="PF00984"/>
    </source>
</evidence>
<dbReference type="STRING" id="1802448.A2672_00275"/>
<dbReference type="InterPro" id="IPR008927">
    <property type="entry name" value="6-PGluconate_DH-like_C_sf"/>
</dbReference>
<sequence>MVSSTKRVGILGNGEVGKAIAKFYKKPRIKDLKRDDGLSGVDVLHVCIPWSSSFEGVVGREIRKAQPKLTIIHSTVAPGTAKRIIQKLPAGLKSVVHSPIRGIHPHLYKSVKTFVKYIGAEDQKVGNKAKKHLESVGMKCRVVTPASTTELGKLLDTTYYGLVIAWHGEMAKMCRELGADFEEAVSEFNKTYNEGYTKLGKKNVVRPVLFPPTKGIGGHCVIQNSEILKGFFKSKALDLVLQYKPRKHGDA</sequence>
<proteinExistence type="inferred from homology"/>
<evidence type="ECO:0000256" key="1">
    <source>
        <dbReference type="ARBA" id="ARBA00006601"/>
    </source>
</evidence>
<dbReference type="InterPro" id="IPR036291">
    <property type="entry name" value="NAD(P)-bd_dom_sf"/>
</dbReference>
<dbReference type="GO" id="GO:0051287">
    <property type="term" value="F:NAD binding"/>
    <property type="evidence" value="ECO:0007669"/>
    <property type="project" value="InterPro"/>
</dbReference>
<dbReference type="Gene3D" id="3.40.50.720">
    <property type="entry name" value="NAD(P)-binding Rossmann-like Domain"/>
    <property type="match status" value="1"/>
</dbReference>
<dbReference type="GO" id="GO:0000271">
    <property type="term" value="P:polysaccharide biosynthetic process"/>
    <property type="evidence" value="ECO:0007669"/>
    <property type="project" value="InterPro"/>
</dbReference>
<accession>A0A1G2R115</accession>
<dbReference type="Proteomes" id="UP000178065">
    <property type="component" value="Unassembled WGS sequence"/>
</dbReference>
<evidence type="ECO:0000313" key="3">
    <source>
        <dbReference type="EMBL" id="OHA66520.1"/>
    </source>
</evidence>
<dbReference type="InterPro" id="IPR028359">
    <property type="entry name" value="UDP_ManNAc/GlcNAc_DH"/>
</dbReference>
<name>A0A1G2R115_9BACT</name>
<comment type="similarity">
    <text evidence="1">Belongs to the UDP-glucose/GDP-mannose dehydrogenase family.</text>
</comment>
<dbReference type="AlphaFoldDB" id="A0A1G2R115"/>